<sequence>MRNMKWLLVVSAFFVLSGAVYMNHISAESPTQMIQAQLIKEGVSISEINVKDENLRIETKSISNSNKASIEDIRTIRKIRNELRSEANGLSQIKNVDLTITGINGQKIYDGVSNDITQIPDFSSKIVGNLDSEIVKEAVYSELKKNGVIVQSVDVTDNALGGKMAAISLTANNLEVNSLIPKIEEWITSLNDVKGIGISQYELTIFDESDSSKLLYLTADLVYRDFFWWQSPVLKNETWTRTQPESQESAASEDKVQATIEEGITAEPSEENSNGIEGPQFKK</sequence>
<accession>A0A848M898</accession>
<feature type="compositionally biased region" description="Polar residues" evidence="1">
    <location>
        <begin position="239"/>
        <end position="250"/>
    </location>
</feature>
<name>A0A848M898_PAELE</name>
<gene>
    <name evidence="2" type="ORF">HII30_11620</name>
</gene>
<comment type="caution">
    <text evidence="2">The sequence shown here is derived from an EMBL/GenBank/DDBJ whole genome shotgun (WGS) entry which is preliminary data.</text>
</comment>
<evidence type="ECO:0000256" key="1">
    <source>
        <dbReference type="SAM" id="MobiDB-lite"/>
    </source>
</evidence>
<dbReference type="Proteomes" id="UP000565468">
    <property type="component" value="Unassembled WGS sequence"/>
</dbReference>
<dbReference type="AlphaFoldDB" id="A0A848M898"/>
<organism evidence="2 3">
    <name type="scientific">Paenibacillus lemnae</name>
    <dbReference type="NCBI Taxonomy" id="1330551"/>
    <lineage>
        <taxon>Bacteria</taxon>
        <taxon>Bacillati</taxon>
        <taxon>Bacillota</taxon>
        <taxon>Bacilli</taxon>
        <taxon>Bacillales</taxon>
        <taxon>Paenibacillaceae</taxon>
        <taxon>Paenibacillus</taxon>
    </lineage>
</organism>
<protein>
    <submittedName>
        <fullName evidence="2">Uncharacterized protein</fullName>
    </submittedName>
</protein>
<evidence type="ECO:0000313" key="2">
    <source>
        <dbReference type="EMBL" id="NMO96420.1"/>
    </source>
</evidence>
<dbReference type="RefSeq" id="WP_169505203.1">
    <property type="nucleotide sequence ID" value="NZ_JABBPN010000009.1"/>
</dbReference>
<dbReference type="EMBL" id="JABBPN010000009">
    <property type="protein sequence ID" value="NMO96420.1"/>
    <property type="molecule type" value="Genomic_DNA"/>
</dbReference>
<keyword evidence="3" id="KW-1185">Reference proteome</keyword>
<reference evidence="2 3" key="1">
    <citation type="submission" date="2020-04" db="EMBL/GenBank/DDBJ databases">
        <title>Paenibacillus algicola sp. nov., a novel marine bacterium producing alginate lyase.</title>
        <authorList>
            <person name="Huang H."/>
        </authorList>
    </citation>
    <scope>NUCLEOTIDE SEQUENCE [LARGE SCALE GENOMIC DNA]</scope>
    <source>
        <strain evidence="2 3">L7-75</strain>
    </source>
</reference>
<feature type="region of interest" description="Disordered" evidence="1">
    <location>
        <begin position="239"/>
        <end position="283"/>
    </location>
</feature>
<proteinExistence type="predicted"/>
<evidence type="ECO:0000313" key="3">
    <source>
        <dbReference type="Proteomes" id="UP000565468"/>
    </source>
</evidence>